<accession>A0A7W7U0H3</accession>
<reference evidence="1 2" key="1">
    <citation type="submission" date="2020-08" db="EMBL/GenBank/DDBJ databases">
        <title>Genomic Encyclopedia of Type Strains, Phase III (KMG-III): the genomes of soil and plant-associated and newly described type strains.</title>
        <authorList>
            <person name="Whitman W."/>
        </authorList>
    </citation>
    <scope>NUCLEOTIDE SEQUENCE [LARGE SCALE GENOMIC DNA]</scope>
    <source>
        <strain evidence="1 2">SFB5A</strain>
    </source>
</reference>
<gene>
    <name evidence="1" type="ORF">GGE06_003633</name>
</gene>
<dbReference type="InterPro" id="IPR019292">
    <property type="entry name" value="McrC"/>
</dbReference>
<proteinExistence type="predicted"/>
<comment type="caution">
    <text evidence="1">The sequence shown here is derived from an EMBL/GenBank/DDBJ whole genome shotgun (WGS) entry which is preliminary data.</text>
</comment>
<dbReference type="RefSeq" id="WP_181924489.1">
    <property type="nucleotide sequence ID" value="NZ_JACHJY010000005.1"/>
</dbReference>
<dbReference type="PANTHER" id="PTHR38733">
    <property type="entry name" value="PROTEIN MCRC"/>
    <property type="match status" value="1"/>
</dbReference>
<sequence length="431" mass="47013">MGSDAPPALELAEYTTRVFDGIRLAEADRRLLADGSLDARLRLRELRGERLEVTAAQYVGTVRLEAAEIRVVPKYLGGDLDVLRMVDHAWGGVRELLPTTQGLAGGRPSLRDLVCLMVVEHGERLLRHGVRRDYVPVEDDLRVVRGRLLPVRQLLVHHGRPDLLACRFEEHEADVLDNRICAEALAVAARTARDGGVRARARRTAGPFARHAPTPLGDVRPALASVTYHRHNEHYRPAHLWAGLLLTGGGLDGLFAPGPLASRAFLIDMNRLFEAFVTRLLEDGARGSGLRAEGQSSRSGVLFDERVGKSYGAVRPDVLVSGLRFGRPYRLPVDVKYKLYGEKKLSPEDLYQASLYAHALGRQADGGPPACVLVHPGRAGSGGHRVAVRTLEGAVTGRVRAVPLDLRAVLAELGGPDPRSVPARLFREVTG</sequence>
<keyword evidence="2" id="KW-1185">Reference proteome</keyword>
<evidence type="ECO:0000313" key="2">
    <source>
        <dbReference type="Proteomes" id="UP000582643"/>
    </source>
</evidence>
<protein>
    <submittedName>
        <fullName evidence="1">5-methylcytosine-specific restriction enzyme subunit McrC</fullName>
    </submittedName>
</protein>
<dbReference type="PANTHER" id="PTHR38733:SF1">
    <property type="entry name" value="TYPE IV METHYL-DIRECTED RESTRICTION ENZYME ECOKMCRBC"/>
    <property type="match status" value="1"/>
</dbReference>
<dbReference type="EMBL" id="JACHJY010000005">
    <property type="protein sequence ID" value="MBB4982701.1"/>
    <property type="molecule type" value="Genomic_DNA"/>
</dbReference>
<dbReference type="Pfam" id="PF10117">
    <property type="entry name" value="McrBC"/>
    <property type="match status" value="1"/>
</dbReference>
<name>A0A7W7U0H3_9ACTN</name>
<evidence type="ECO:0000313" key="1">
    <source>
        <dbReference type="EMBL" id="MBB4982701.1"/>
    </source>
</evidence>
<organism evidence="1 2">
    <name type="scientific">Streptomyces nymphaeiformis</name>
    <dbReference type="NCBI Taxonomy" id="2663842"/>
    <lineage>
        <taxon>Bacteria</taxon>
        <taxon>Bacillati</taxon>
        <taxon>Actinomycetota</taxon>
        <taxon>Actinomycetes</taxon>
        <taxon>Kitasatosporales</taxon>
        <taxon>Streptomycetaceae</taxon>
        <taxon>Streptomyces</taxon>
    </lineage>
</organism>
<dbReference type="Proteomes" id="UP000582643">
    <property type="component" value="Unassembled WGS sequence"/>
</dbReference>
<dbReference type="AlphaFoldDB" id="A0A7W7U0H3"/>